<evidence type="ECO:0000313" key="7">
    <source>
        <dbReference type="WBParaSite" id="BXY_0594300.1"/>
    </source>
</evidence>
<organism evidence="5 7">
    <name type="scientific">Bursaphelenchus xylophilus</name>
    <name type="common">Pinewood nematode worm</name>
    <name type="synonym">Aphelenchoides xylophilus</name>
    <dbReference type="NCBI Taxonomy" id="6326"/>
    <lineage>
        <taxon>Eukaryota</taxon>
        <taxon>Metazoa</taxon>
        <taxon>Ecdysozoa</taxon>
        <taxon>Nematoda</taxon>
        <taxon>Chromadorea</taxon>
        <taxon>Rhabditida</taxon>
        <taxon>Tylenchina</taxon>
        <taxon>Tylenchomorpha</taxon>
        <taxon>Aphelenchoidea</taxon>
        <taxon>Aphelenchoididae</taxon>
        <taxon>Bursaphelenchus</taxon>
    </lineage>
</organism>
<dbReference type="OrthoDB" id="5862332at2759"/>
<evidence type="ECO:0000313" key="6">
    <source>
        <dbReference type="Proteomes" id="UP000659654"/>
    </source>
</evidence>
<dbReference type="Proteomes" id="UP000095284">
    <property type="component" value="Unplaced"/>
</dbReference>
<proteinExistence type="predicted"/>
<dbReference type="EMBL" id="CAJFDI010000002">
    <property type="protein sequence ID" value="CAD5213234.1"/>
    <property type="molecule type" value="Genomic_DNA"/>
</dbReference>
<sequence>MSESDSVVTLPSAEFELIEEQDVVSIESYILNALKEDSFAPLNPIKILKTQEISDFSMSTYFDSSTSETNQENIGNEFFYPTVLMISTFGALSFLGPTILGPWMGSFFQIFVVFGIWEWLQLYGDNFDRRNKFHMDVANVLETSKAFDFNLPPDLEGTTPCCGRFVKPEEPILKKIFNANSEQEKLDKFYAAHYGPEYRTGKKAMIEKKLMDDMKRKNPEKSPSKMKRETPL</sequence>
<evidence type="ECO:0000256" key="1">
    <source>
        <dbReference type="SAM" id="MobiDB-lite"/>
    </source>
</evidence>
<dbReference type="AlphaFoldDB" id="A0A1I7RYX5"/>
<keyword evidence="2" id="KW-0812">Transmembrane</keyword>
<dbReference type="Proteomes" id="UP000582659">
    <property type="component" value="Unassembled WGS sequence"/>
</dbReference>
<evidence type="ECO:0000313" key="3">
    <source>
        <dbReference type="EMBL" id="CAD5213234.1"/>
    </source>
</evidence>
<evidence type="ECO:0000313" key="4">
    <source>
        <dbReference type="EMBL" id="CAG9092071.1"/>
    </source>
</evidence>
<accession>A0A1I7RYX5</accession>
<keyword evidence="2" id="KW-0472">Membrane</keyword>
<dbReference type="Proteomes" id="UP000659654">
    <property type="component" value="Unassembled WGS sequence"/>
</dbReference>
<gene>
    <name evidence="3" type="ORF">BXYJ_LOCUS2905</name>
</gene>
<keyword evidence="2" id="KW-1133">Transmembrane helix</keyword>
<reference evidence="7" key="1">
    <citation type="submission" date="2016-11" db="UniProtKB">
        <authorList>
            <consortium name="WormBaseParasite"/>
        </authorList>
    </citation>
    <scope>IDENTIFICATION</scope>
</reference>
<reference evidence="4" key="2">
    <citation type="submission" date="2020-08" db="EMBL/GenBank/DDBJ databases">
        <authorList>
            <person name="Kikuchi T."/>
        </authorList>
    </citation>
    <scope>NUCLEOTIDE SEQUENCE</scope>
    <source>
        <strain evidence="3">Ka4C1</strain>
    </source>
</reference>
<feature type="transmembrane region" description="Helical" evidence="2">
    <location>
        <begin position="106"/>
        <end position="124"/>
    </location>
</feature>
<dbReference type="EMBL" id="CAJFCV020000002">
    <property type="protein sequence ID" value="CAG9092071.1"/>
    <property type="molecule type" value="Genomic_DNA"/>
</dbReference>
<dbReference type="WBParaSite" id="BXY_0594300.1">
    <property type="protein sequence ID" value="BXY_0594300.1"/>
    <property type="gene ID" value="BXY_0594300"/>
</dbReference>
<keyword evidence="6" id="KW-1185">Reference proteome</keyword>
<feature type="transmembrane region" description="Helical" evidence="2">
    <location>
        <begin position="78"/>
        <end position="100"/>
    </location>
</feature>
<protein>
    <submittedName>
        <fullName evidence="3">(pine wood nematode) hypothetical protein</fullName>
    </submittedName>
</protein>
<evidence type="ECO:0000313" key="5">
    <source>
        <dbReference type="Proteomes" id="UP000095284"/>
    </source>
</evidence>
<evidence type="ECO:0000256" key="2">
    <source>
        <dbReference type="SAM" id="Phobius"/>
    </source>
</evidence>
<feature type="region of interest" description="Disordered" evidence="1">
    <location>
        <begin position="209"/>
        <end position="232"/>
    </location>
</feature>
<name>A0A1I7RYX5_BURXY</name>